<dbReference type="InterPro" id="IPR035979">
    <property type="entry name" value="RBD_domain_sf"/>
</dbReference>
<keyword evidence="4" id="KW-0539">Nucleus</keyword>
<proteinExistence type="inferred from homology"/>
<sequence>MKGTLNRTKVVLRHLPPAISKATLLDIIDGSFAGRYKWVSFRPGKNSQKNLSYSRAYIDFKRTADVIEFAQFFDGHVFVNEKGTQFKTIVEYAPSQRVPRPWSKTDGREGTIHKDSEYLEFLELLAKPVENLPSAEIQLERREAERSAIAAKDIPIVTPLMDFVRQRRAAKGRSRRSLSNGKLSRRAGGSSSGSPSSTSSRRGAEKRRVSTRMYVIRDTANCATAKDKSTNVLVPKRDDQLLSGTETFEEESGVADISDAGKRKILLLKGKERDITNLSDDVSKPQTAASSAKTVLGSASSKQNQRYEGSGRIIKSILLNKDARQNQSSRVHSDEQIQISNLEKEKRPPRPLHVQLILKGANGALEDKVVAYELHGPSERQEKHKSHKDRPDRGVWTHRSKGLLAGVESSSTSAGQTPHIGSSEGSHAHKKIDMSNARNSELKAFGGGRGHSALDNGSHKHISRRGPAHGAKDVDGYLVSSEGKHSRRGGSSAYGSHEKQVWVQKASSG</sequence>
<dbReference type="Proteomes" id="UP001163823">
    <property type="component" value="Chromosome 5"/>
</dbReference>
<gene>
    <name evidence="7" type="ORF">O6P43_012160</name>
</gene>
<dbReference type="GO" id="GO:0005730">
    <property type="term" value="C:nucleolus"/>
    <property type="evidence" value="ECO:0007669"/>
    <property type="project" value="TreeGrafter"/>
</dbReference>
<dbReference type="GO" id="GO:0005737">
    <property type="term" value="C:cytoplasm"/>
    <property type="evidence" value="ECO:0007669"/>
    <property type="project" value="TreeGrafter"/>
</dbReference>
<feature type="region of interest" description="Disordered" evidence="5">
    <location>
        <begin position="324"/>
        <end position="348"/>
    </location>
</feature>
<keyword evidence="8" id="KW-1185">Reference proteome</keyword>
<dbReference type="InterPro" id="IPR039722">
    <property type="entry name" value="Upf3"/>
</dbReference>
<accession>A0AAD7M107</accession>
<feature type="region of interest" description="Disordered" evidence="5">
    <location>
        <begin position="281"/>
        <end position="307"/>
    </location>
</feature>
<name>A0AAD7M107_QUISA</name>
<dbReference type="GO" id="GO:0000184">
    <property type="term" value="P:nuclear-transcribed mRNA catabolic process, nonsense-mediated decay"/>
    <property type="evidence" value="ECO:0007669"/>
    <property type="project" value="UniProtKB-KW"/>
</dbReference>
<feature type="compositionally biased region" description="Polar residues" evidence="5">
    <location>
        <begin position="325"/>
        <end position="341"/>
    </location>
</feature>
<dbReference type="GO" id="GO:0003729">
    <property type="term" value="F:mRNA binding"/>
    <property type="evidence" value="ECO:0007669"/>
    <property type="project" value="TreeGrafter"/>
</dbReference>
<dbReference type="PANTHER" id="PTHR13112">
    <property type="entry name" value="UPF3 REGULATOR OF NONSENSE TRANSCRIPTS-LIKE PROTEIN"/>
    <property type="match status" value="1"/>
</dbReference>
<dbReference type="CDD" id="cd12455">
    <property type="entry name" value="RRM_like_Smg4_UPF3"/>
    <property type="match status" value="1"/>
</dbReference>
<keyword evidence="3" id="KW-0866">Nonsense-mediated mRNA decay</keyword>
<comment type="caution">
    <text evidence="7">The sequence shown here is derived from an EMBL/GenBank/DDBJ whole genome shotgun (WGS) entry which is preliminary data.</text>
</comment>
<dbReference type="SUPFAM" id="SSF54928">
    <property type="entry name" value="RNA-binding domain, RBD"/>
    <property type="match status" value="1"/>
</dbReference>
<evidence type="ECO:0000256" key="1">
    <source>
        <dbReference type="ARBA" id="ARBA00004123"/>
    </source>
</evidence>
<protein>
    <submittedName>
        <fullName evidence="7">Regulator of nonsense transcripts UPF3-like</fullName>
    </submittedName>
</protein>
<organism evidence="7 8">
    <name type="scientific">Quillaja saponaria</name>
    <name type="common">Soap bark tree</name>
    <dbReference type="NCBI Taxonomy" id="32244"/>
    <lineage>
        <taxon>Eukaryota</taxon>
        <taxon>Viridiplantae</taxon>
        <taxon>Streptophyta</taxon>
        <taxon>Embryophyta</taxon>
        <taxon>Tracheophyta</taxon>
        <taxon>Spermatophyta</taxon>
        <taxon>Magnoliopsida</taxon>
        <taxon>eudicotyledons</taxon>
        <taxon>Gunneridae</taxon>
        <taxon>Pentapetalae</taxon>
        <taxon>rosids</taxon>
        <taxon>fabids</taxon>
        <taxon>Fabales</taxon>
        <taxon>Quillajaceae</taxon>
        <taxon>Quillaja</taxon>
    </lineage>
</organism>
<dbReference type="AlphaFoldDB" id="A0AAD7M107"/>
<comment type="subcellular location">
    <subcellularLocation>
        <location evidence="1">Nucleus</location>
    </subcellularLocation>
</comment>
<feature type="compositionally biased region" description="Low complexity" evidence="5">
    <location>
        <begin position="186"/>
        <end position="201"/>
    </location>
</feature>
<dbReference type="KEGG" id="qsa:O6P43_012160"/>
<feature type="region of interest" description="Disordered" evidence="5">
    <location>
        <begin position="168"/>
        <end position="211"/>
    </location>
</feature>
<dbReference type="GO" id="GO:0045727">
    <property type="term" value="P:positive regulation of translation"/>
    <property type="evidence" value="ECO:0007669"/>
    <property type="project" value="TreeGrafter"/>
</dbReference>
<dbReference type="EMBL" id="JARAOO010000005">
    <property type="protein sequence ID" value="KAJ7967984.1"/>
    <property type="molecule type" value="Genomic_DNA"/>
</dbReference>
<evidence type="ECO:0000256" key="5">
    <source>
        <dbReference type="SAM" id="MobiDB-lite"/>
    </source>
</evidence>
<evidence type="ECO:0000256" key="4">
    <source>
        <dbReference type="ARBA" id="ARBA00023242"/>
    </source>
</evidence>
<feature type="region of interest" description="Disordered" evidence="5">
    <location>
        <begin position="376"/>
        <end position="509"/>
    </location>
</feature>
<dbReference type="InterPro" id="IPR012677">
    <property type="entry name" value="Nucleotide-bd_a/b_plait_sf"/>
</dbReference>
<dbReference type="InterPro" id="IPR005120">
    <property type="entry name" value="UPF3_dom"/>
</dbReference>
<evidence type="ECO:0000256" key="2">
    <source>
        <dbReference type="ARBA" id="ARBA00005991"/>
    </source>
</evidence>
<evidence type="ECO:0000313" key="7">
    <source>
        <dbReference type="EMBL" id="KAJ7967984.1"/>
    </source>
</evidence>
<evidence type="ECO:0000256" key="3">
    <source>
        <dbReference type="ARBA" id="ARBA00023161"/>
    </source>
</evidence>
<dbReference type="PANTHER" id="PTHR13112:SF0">
    <property type="entry name" value="FI21285P1"/>
    <property type="match status" value="1"/>
</dbReference>
<dbReference type="Pfam" id="PF03467">
    <property type="entry name" value="Smg4_UPF3"/>
    <property type="match status" value="1"/>
</dbReference>
<dbReference type="Gene3D" id="3.30.70.330">
    <property type="match status" value="1"/>
</dbReference>
<feature type="compositionally biased region" description="Polar residues" evidence="5">
    <location>
        <begin position="408"/>
        <end position="425"/>
    </location>
</feature>
<feature type="domain" description="UPF3" evidence="6">
    <location>
        <begin position="6"/>
        <end position="168"/>
    </location>
</feature>
<evidence type="ECO:0000313" key="8">
    <source>
        <dbReference type="Proteomes" id="UP001163823"/>
    </source>
</evidence>
<reference evidence="7" key="1">
    <citation type="journal article" date="2023" name="Science">
        <title>Elucidation of the pathway for biosynthesis of saponin adjuvants from the soapbark tree.</title>
        <authorList>
            <person name="Reed J."/>
            <person name="Orme A."/>
            <person name="El-Demerdash A."/>
            <person name="Owen C."/>
            <person name="Martin L.B.B."/>
            <person name="Misra R.C."/>
            <person name="Kikuchi S."/>
            <person name="Rejzek M."/>
            <person name="Martin A.C."/>
            <person name="Harkess A."/>
            <person name="Leebens-Mack J."/>
            <person name="Louveau T."/>
            <person name="Stephenson M.J."/>
            <person name="Osbourn A."/>
        </authorList>
    </citation>
    <scope>NUCLEOTIDE SEQUENCE</scope>
    <source>
        <strain evidence="7">S10</strain>
    </source>
</reference>
<comment type="similarity">
    <text evidence="2">Belongs to the RENT3 family.</text>
</comment>
<evidence type="ECO:0000259" key="6">
    <source>
        <dbReference type="Pfam" id="PF03467"/>
    </source>
</evidence>